<reference evidence="1 2" key="1">
    <citation type="journal article" date="2016" name="Nat. Commun.">
        <title>Thousands of microbial genomes shed light on interconnected biogeochemical processes in an aquifer system.</title>
        <authorList>
            <person name="Anantharaman K."/>
            <person name="Brown C.T."/>
            <person name="Hug L.A."/>
            <person name="Sharon I."/>
            <person name="Castelle C.J."/>
            <person name="Probst A.J."/>
            <person name="Thomas B.C."/>
            <person name="Singh A."/>
            <person name="Wilkins M.J."/>
            <person name="Karaoz U."/>
            <person name="Brodie E.L."/>
            <person name="Williams K.H."/>
            <person name="Hubbard S.S."/>
            <person name="Banfield J.F."/>
        </authorList>
    </citation>
    <scope>NUCLEOTIDE SEQUENCE [LARGE SCALE GENOMIC DNA]</scope>
</reference>
<comment type="caution">
    <text evidence="1">The sequence shown here is derived from an EMBL/GenBank/DDBJ whole genome shotgun (WGS) entry which is preliminary data.</text>
</comment>
<gene>
    <name evidence="1" type="ORF">A3B50_03095</name>
</gene>
<dbReference type="EMBL" id="MGAQ01000022">
    <property type="protein sequence ID" value="OGK49991.1"/>
    <property type="molecule type" value="Genomic_DNA"/>
</dbReference>
<organism evidence="1 2">
    <name type="scientific">Candidatus Roizmanbacteria bacterium RIFCSPLOWO2_01_FULL_40_42</name>
    <dbReference type="NCBI Taxonomy" id="1802066"/>
    <lineage>
        <taxon>Bacteria</taxon>
        <taxon>Candidatus Roizmaniibacteriota</taxon>
    </lineage>
</organism>
<accession>A0A1F7J2Y5</accession>
<evidence type="ECO:0000313" key="2">
    <source>
        <dbReference type="Proteomes" id="UP000178558"/>
    </source>
</evidence>
<evidence type="ECO:0000313" key="1">
    <source>
        <dbReference type="EMBL" id="OGK49991.1"/>
    </source>
</evidence>
<name>A0A1F7J2Y5_9BACT</name>
<proteinExistence type="predicted"/>
<dbReference type="AlphaFoldDB" id="A0A1F7J2Y5"/>
<protein>
    <submittedName>
        <fullName evidence="1">Uncharacterized protein</fullName>
    </submittedName>
</protein>
<sequence>MGSFVELNDTLQLTKEQGFPSELNLEKHLKKPYRLADFKDRVFSFNGKPDVRIYKLPPVRNFLVENRGGKWICWGLVHILETTCDYVNKTTSGKFKIIRIYTPEEMKTAFELTVPQPELNYFA</sequence>
<dbReference type="Proteomes" id="UP000178558">
    <property type="component" value="Unassembled WGS sequence"/>
</dbReference>